<accession>A0A919GV28</accession>
<comment type="caution">
    <text evidence="3">The sequence shown here is derived from an EMBL/GenBank/DDBJ whole genome shotgun (WGS) entry which is preliminary data.</text>
</comment>
<dbReference type="EMBL" id="BNEE01000004">
    <property type="protein sequence ID" value="GHI83662.1"/>
    <property type="molecule type" value="Genomic_DNA"/>
</dbReference>
<keyword evidence="2" id="KW-0732">Signal</keyword>
<reference evidence="3" key="1">
    <citation type="submission" date="2020-09" db="EMBL/GenBank/DDBJ databases">
        <title>Whole genome shotgun sequence of Streptomyces xanthophaeus NBRC 12829.</title>
        <authorList>
            <person name="Komaki H."/>
            <person name="Tamura T."/>
        </authorList>
    </citation>
    <scope>NUCLEOTIDE SEQUENCE</scope>
    <source>
        <strain evidence="3">NBRC 12829</strain>
    </source>
</reference>
<feature type="compositionally biased region" description="Pro residues" evidence="1">
    <location>
        <begin position="27"/>
        <end position="51"/>
    </location>
</feature>
<dbReference type="Proteomes" id="UP000600026">
    <property type="component" value="Unassembled WGS sequence"/>
</dbReference>
<feature type="signal peptide" evidence="2">
    <location>
        <begin position="1"/>
        <end position="18"/>
    </location>
</feature>
<feature type="chain" id="PRO_5039006488" description="Lipoprotein" evidence="2">
    <location>
        <begin position="19"/>
        <end position="154"/>
    </location>
</feature>
<proteinExistence type="predicted"/>
<feature type="region of interest" description="Disordered" evidence="1">
    <location>
        <begin position="27"/>
        <end position="125"/>
    </location>
</feature>
<dbReference type="RefSeq" id="WP_031151140.1">
    <property type="nucleotide sequence ID" value="NZ_BNEE01000004.1"/>
</dbReference>
<dbReference type="AlphaFoldDB" id="A0A919GV28"/>
<evidence type="ECO:0000313" key="3">
    <source>
        <dbReference type="EMBL" id="GHI83662.1"/>
    </source>
</evidence>
<gene>
    <name evidence="3" type="ORF">Sxan_10260</name>
</gene>
<protein>
    <recommendedName>
        <fullName evidence="5">Lipoprotein</fullName>
    </recommendedName>
</protein>
<sequence>MQLRRAVPLSLLALLASAGCVSVGPEAPVPVRGPVPPVGVPDAPPPVPASSPLPLGQLPAPGPDPEADPERGVHSGADGSTPGPARSPGKAARPPTGRQAKPKVPPRRVRPPKPTAAHPHRHPALPARMDELCAAAGDAVPPSIVDLCLRQYGR</sequence>
<dbReference type="PROSITE" id="PS51257">
    <property type="entry name" value="PROKAR_LIPOPROTEIN"/>
    <property type="match status" value="1"/>
</dbReference>
<evidence type="ECO:0000256" key="1">
    <source>
        <dbReference type="SAM" id="MobiDB-lite"/>
    </source>
</evidence>
<keyword evidence="4" id="KW-1185">Reference proteome</keyword>
<feature type="compositionally biased region" description="Basic residues" evidence="1">
    <location>
        <begin position="100"/>
        <end position="111"/>
    </location>
</feature>
<evidence type="ECO:0000256" key="2">
    <source>
        <dbReference type="SAM" id="SignalP"/>
    </source>
</evidence>
<evidence type="ECO:0008006" key="5">
    <source>
        <dbReference type="Google" id="ProtNLM"/>
    </source>
</evidence>
<evidence type="ECO:0000313" key="4">
    <source>
        <dbReference type="Proteomes" id="UP000600026"/>
    </source>
</evidence>
<organism evidence="3 4">
    <name type="scientific">Streptomyces xanthophaeus</name>
    <dbReference type="NCBI Taxonomy" id="67385"/>
    <lineage>
        <taxon>Bacteria</taxon>
        <taxon>Bacillati</taxon>
        <taxon>Actinomycetota</taxon>
        <taxon>Actinomycetes</taxon>
        <taxon>Kitasatosporales</taxon>
        <taxon>Streptomycetaceae</taxon>
        <taxon>Streptomyces</taxon>
    </lineage>
</organism>
<name>A0A919GV28_9ACTN</name>